<dbReference type="STRING" id="91928.A0A0D2BU06"/>
<dbReference type="VEuPathDB" id="FungiDB:PV08_07549"/>
<evidence type="ECO:0000313" key="3">
    <source>
        <dbReference type="Proteomes" id="UP000053328"/>
    </source>
</evidence>
<feature type="compositionally biased region" description="Basic and acidic residues" evidence="1">
    <location>
        <begin position="656"/>
        <end position="670"/>
    </location>
</feature>
<reference evidence="2 3" key="1">
    <citation type="submission" date="2015-01" db="EMBL/GenBank/DDBJ databases">
        <title>The Genome Sequence of Exophiala spinifera CBS89968.</title>
        <authorList>
            <consortium name="The Broad Institute Genomics Platform"/>
            <person name="Cuomo C."/>
            <person name="de Hoog S."/>
            <person name="Gorbushina A."/>
            <person name="Stielow B."/>
            <person name="Teixiera M."/>
            <person name="Abouelleil A."/>
            <person name="Chapman S.B."/>
            <person name="Priest M."/>
            <person name="Young S.K."/>
            <person name="Wortman J."/>
            <person name="Nusbaum C."/>
            <person name="Birren B."/>
        </authorList>
    </citation>
    <scope>NUCLEOTIDE SEQUENCE [LARGE SCALE GENOMIC DNA]</scope>
    <source>
        <strain evidence="2 3">CBS 89968</strain>
    </source>
</reference>
<gene>
    <name evidence="2" type="ORF">PV08_07549</name>
</gene>
<name>A0A0D2BU06_9EURO</name>
<feature type="region of interest" description="Disordered" evidence="1">
    <location>
        <begin position="625"/>
        <end position="644"/>
    </location>
</feature>
<dbReference type="GeneID" id="27334632"/>
<sequence length="812" mass="91702">MSSSISSNPQAFFAMMAQANPDLPVPPSFPSPSEVRNKSMTYSKEIFTSWTIIHDILARREEVIRKRWVNKKKEQRKKILLDAWPGMPERHRPDFYELGKTGARSASRNTEAFKYPYVNQEDLLHGRALLLFLNSRGRNPPHTFAHADLDATHLGQTSKMIIPVFLNGYTMYIAGESDSDTYGRLVSWDDDDDAFMLQHNCLQFQPGTGLLVLEIQSKIYSFLLECCYQILHDIPRDELVSLQLPEQPEPPPIVASGTSYAQLSSLAAEAPYRLPAKLDTRRLVLLVEAKRAAAEDHVWDLREDPGYFASVAVDRAQHRQESLLDIRGQRHPHDDDEVFWNRVIGNIACDGYMSFLCWDLLHKYTVSLDDALKSAGTLVHDQPLPKKLETALVELCFAAEMVSKGLIGELKSIVPASSPVRERFVREPQRPGTAVIQTKTKQAVGKDPLLQLFNMLWDADKVFLAQLPNVVDELQRCVDHDPGQKSRMSSFVAGYFSDLALITQIIRQVKTFFPWAAGLELERGPEKRRQGYDRATKDVGTVYESFNEDIAPNLARIVVPLSRHLKYPIDKLYNATNVNACRQAEDQLDRLWKVVDGHFRKHTGKTLHAIFLNHHVKAREIRRTPEWTPPPIVPPPPPKGKENEALSNSFASFGIETDKPGKFKESEVPRSSKIKTRGPSHLPNSSDATPPVPEDPTAVSTGPFPVFTLPRRAYKVFASLFSSPSNPSQGGEVHWTDFLHAMTSIGFSAQKLYGSVWQFTSPDGRDWENTETRGIHIHEPHPVPKMGLSTARRIGRRLERRYGLSADRFALA</sequence>
<evidence type="ECO:0000256" key="1">
    <source>
        <dbReference type="SAM" id="MobiDB-lite"/>
    </source>
</evidence>
<dbReference type="EMBL" id="KN847496">
    <property type="protein sequence ID" value="KIW14764.1"/>
    <property type="molecule type" value="Genomic_DNA"/>
</dbReference>
<protein>
    <submittedName>
        <fullName evidence="2">Uncharacterized protein</fullName>
    </submittedName>
</protein>
<dbReference type="Proteomes" id="UP000053328">
    <property type="component" value="Unassembled WGS sequence"/>
</dbReference>
<dbReference type="HOGENOM" id="CLU_019062_0_0_1"/>
<dbReference type="PANTHER" id="PTHR40788:SF2">
    <property type="entry name" value="CLR5 DOMAIN-CONTAINING PROTEIN"/>
    <property type="match status" value="1"/>
</dbReference>
<keyword evidence="3" id="KW-1185">Reference proteome</keyword>
<accession>A0A0D2BU06</accession>
<dbReference type="RefSeq" id="XP_016234980.1">
    <property type="nucleotide sequence ID" value="XM_016381878.1"/>
</dbReference>
<evidence type="ECO:0000313" key="2">
    <source>
        <dbReference type="EMBL" id="KIW14764.1"/>
    </source>
</evidence>
<dbReference type="OrthoDB" id="2922289at2759"/>
<feature type="compositionally biased region" description="Pro residues" evidence="1">
    <location>
        <begin position="627"/>
        <end position="638"/>
    </location>
</feature>
<dbReference type="AlphaFoldDB" id="A0A0D2BU06"/>
<proteinExistence type="predicted"/>
<feature type="region of interest" description="Disordered" evidence="1">
    <location>
        <begin position="654"/>
        <end position="699"/>
    </location>
</feature>
<dbReference type="PANTHER" id="PTHR40788">
    <property type="entry name" value="CLR5 DOMAIN-CONTAINING PROTEIN-RELATED"/>
    <property type="match status" value="1"/>
</dbReference>
<organism evidence="2 3">
    <name type="scientific">Exophiala spinifera</name>
    <dbReference type="NCBI Taxonomy" id="91928"/>
    <lineage>
        <taxon>Eukaryota</taxon>
        <taxon>Fungi</taxon>
        <taxon>Dikarya</taxon>
        <taxon>Ascomycota</taxon>
        <taxon>Pezizomycotina</taxon>
        <taxon>Eurotiomycetes</taxon>
        <taxon>Chaetothyriomycetidae</taxon>
        <taxon>Chaetothyriales</taxon>
        <taxon>Herpotrichiellaceae</taxon>
        <taxon>Exophiala</taxon>
    </lineage>
</organism>